<sequence length="104" mass="12106">MAEKSFNKDTLHHVALMEAQADTEVVITDRNNEILVKSNDLDKEEQKIISTNIENVPRKGSILEDSWRTEKYVSTISPYFINDHKYGYVFMFQSTDQVQSLSQY</sequence>
<name>A0A372L7Q5_9BACI</name>
<dbReference type="RefSeq" id="WP_117324085.1">
    <property type="nucleotide sequence ID" value="NZ_QVTD01000016.1"/>
</dbReference>
<evidence type="ECO:0000313" key="2">
    <source>
        <dbReference type="Proteomes" id="UP000262939"/>
    </source>
</evidence>
<keyword evidence="2" id="KW-1185">Reference proteome</keyword>
<protein>
    <submittedName>
        <fullName evidence="1">Uncharacterized protein</fullName>
    </submittedName>
</protein>
<accession>A0A372L7Q5</accession>
<reference evidence="1 2" key="1">
    <citation type="submission" date="2018-08" db="EMBL/GenBank/DDBJ databases">
        <title>Bacillus chawlae sp. nov., Bacillus glennii sp. nov., and Bacillus saganii sp. nov. Isolated from the Vehicle Assembly Building at Kennedy Space Center where the Viking Spacecraft were Assembled.</title>
        <authorList>
            <person name="Seuylemezian A."/>
            <person name="Vaishampayan P."/>
        </authorList>
    </citation>
    <scope>NUCLEOTIDE SEQUENCE [LARGE SCALE GENOMIC DNA]</scope>
    <source>
        <strain evidence="1 2">V44-8</strain>
    </source>
</reference>
<comment type="caution">
    <text evidence="1">The sequence shown here is derived from an EMBL/GenBank/DDBJ whole genome shotgun (WGS) entry which is preliminary data.</text>
</comment>
<dbReference type="EMBL" id="QVTD01000016">
    <property type="protein sequence ID" value="RFU61281.1"/>
    <property type="molecule type" value="Genomic_DNA"/>
</dbReference>
<proteinExistence type="predicted"/>
<dbReference type="AlphaFoldDB" id="A0A372L7Q5"/>
<dbReference type="Proteomes" id="UP000262939">
    <property type="component" value="Unassembled WGS sequence"/>
</dbReference>
<organism evidence="1 2">
    <name type="scientific">Peribacillus glennii</name>
    <dbReference type="NCBI Taxonomy" id="2303991"/>
    <lineage>
        <taxon>Bacteria</taxon>
        <taxon>Bacillati</taxon>
        <taxon>Bacillota</taxon>
        <taxon>Bacilli</taxon>
        <taxon>Bacillales</taxon>
        <taxon>Bacillaceae</taxon>
        <taxon>Peribacillus</taxon>
    </lineage>
</organism>
<dbReference type="OrthoDB" id="9813151at2"/>
<evidence type="ECO:0000313" key="1">
    <source>
        <dbReference type="EMBL" id="RFU61281.1"/>
    </source>
</evidence>
<gene>
    <name evidence="1" type="ORF">D0466_18895</name>
</gene>